<protein>
    <submittedName>
        <fullName evidence="4">Condensation domain-containing protein</fullName>
    </submittedName>
</protein>
<reference evidence="4 5" key="1">
    <citation type="submission" date="2023-11" db="EMBL/GenBank/DDBJ databases">
        <title>Lentzea sokolovensis, sp. nov., Lentzea kristufkii, sp. nov., and Lentzea miocenensis, sp. nov., rare actinobacteria from Sokolov Coal Basin, Miocene lacustrine sediment, Czech Republic.</title>
        <authorList>
            <person name="Lara A."/>
            <person name="Kotroba L."/>
            <person name="Nouioui I."/>
            <person name="Neumann-Schaal M."/>
            <person name="Mast Y."/>
            <person name="Chronakova A."/>
        </authorList>
    </citation>
    <scope>NUCLEOTIDE SEQUENCE [LARGE SCALE GENOMIC DNA]</scope>
    <source>
        <strain evidence="4 5">BCCO 10_0061</strain>
    </source>
</reference>
<dbReference type="SMART" id="SM00824">
    <property type="entry name" value="PKS_TE"/>
    <property type="match status" value="1"/>
</dbReference>
<dbReference type="RefSeq" id="WP_319980876.1">
    <property type="nucleotide sequence ID" value="NZ_JAXAVU010000016.1"/>
</dbReference>
<dbReference type="InterPro" id="IPR029058">
    <property type="entry name" value="AB_hydrolase_fold"/>
</dbReference>
<dbReference type="Gene3D" id="3.40.50.1820">
    <property type="entry name" value="alpha/beta hydrolase"/>
    <property type="match status" value="1"/>
</dbReference>
<dbReference type="Pfam" id="PF00550">
    <property type="entry name" value="PP-binding"/>
    <property type="match status" value="1"/>
</dbReference>
<name>A0ABU4VC15_9PSEU</name>
<evidence type="ECO:0000256" key="1">
    <source>
        <dbReference type="ARBA" id="ARBA00001957"/>
    </source>
</evidence>
<evidence type="ECO:0000313" key="4">
    <source>
        <dbReference type="EMBL" id="MDX8148907.1"/>
    </source>
</evidence>
<proteinExistence type="predicted"/>
<evidence type="ECO:0000256" key="2">
    <source>
        <dbReference type="SAM" id="MobiDB-lite"/>
    </source>
</evidence>
<gene>
    <name evidence="4" type="ORF">SK854_42790</name>
</gene>
<dbReference type="InterPro" id="IPR020802">
    <property type="entry name" value="TesA-like"/>
</dbReference>
<feature type="compositionally biased region" description="Basic and acidic residues" evidence="2">
    <location>
        <begin position="452"/>
        <end position="461"/>
    </location>
</feature>
<dbReference type="SUPFAM" id="SSF53474">
    <property type="entry name" value="alpha/beta-Hydrolases"/>
    <property type="match status" value="1"/>
</dbReference>
<feature type="region of interest" description="Disordered" evidence="2">
    <location>
        <begin position="443"/>
        <end position="469"/>
    </location>
</feature>
<dbReference type="SUPFAM" id="SSF47336">
    <property type="entry name" value="ACP-like"/>
    <property type="match status" value="1"/>
</dbReference>
<feature type="domain" description="Carrier" evidence="3">
    <location>
        <begin position="464"/>
        <end position="539"/>
    </location>
</feature>
<dbReference type="InterPro" id="IPR023213">
    <property type="entry name" value="CAT-like_dom_sf"/>
</dbReference>
<comment type="caution">
    <text evidence="4">The sequence shown here is derived from an EMBL/GenBank/DDBJ whole genome shotgun (WGS) entry which is preliminary data.</text>
</comment>
<dbReference type="EMBL" id="JAXAVU010000016">
    <property type="protein sequence ID" value="MDX8148907.1"/>
    <property type="molecule type" value="Genomic_DNA"/>
</dbReference>
<dbReference type="InterPro" id="IPR001031">
    <property type="entry name" value="Thioesterase"/>
</dbReference>
<dbReference type="Gene3D" id="3.30.559.10">
    <property type="entry name" value="Chloramphenicol acetyltransferase-like domain"/>
    <property type="match status" value="1"/>
</dbReference>
<dbReference type="Proteomes" id="UP001285352">
    <property type="component" value="Unassembled WGS sequence"/>
</dbReference>
<dbReference type="Pfam" id="PF00668">
    <property type="entry name" value="Condensation"/>
    <property type="match status" value="1"/>
</dbReference>
<dbReference type="InterPro" id="IPR036736">
    <property type="entry name" value="ACP-like_sf"/>
</dbReference>
<dbReference type="SUPFAM" id="SSF52777">
    <property type="entry name" value="CoA-dependent acyltransferases"/>
    <property type="match status" value="2"/>
</dbReference>
<dbReference type="Gene3D" id="3.30.559.30">
    <property type="entry name" value="Nonribosomal peptide synthetase, condensation domain"/>
    <property type="match status" value="1"/>
</dbReference>
<keyword evidence="5" id="KW-1185">Reference proteome</keyword>
<evidence type="ECO:0000259" key="3">
    <source>
        <dbReference type="PROSITE" id="PS50075"/>
    </source>
</evidence>
<comment type="cofactor">
    <cofactor evidence="1">
        <name>pantetheine 4'-phosphate</name>
        <dbReference type="ChEBI" id="CHEBI:47942"/>
    </cofactor>
</comment>
<dbReference type="Gene3D" id="1.10.1200.10">
    <property type="entry name" value="ACP-like"/>
    <property type="match status" value="1"/>
</dbReference>
<dbReference type="PROSITE" id="PS50075">
    <property type="entry name" value="CARRIER"/>
    <property type="match status" value="1"/>
</dbReference>
<organism evidence="4 5">
    <name type="scientific">Lentzea sokolovensis</name>
    <dbReference type="NCBI Taxonomy" id="3095429"/>
    <lineage>
        <taxon>Bacteria</taxon>
        <taxon>Bacillati</taxon>
        <taxon>Actinomycetota</taxon>
        <taxon>Actinomycetes</taxon>
        <taxon>Pseudonocardiales</taxon>
        <taxon>Pseudonocardiaceae</taxon>
        <taxon>Lentzea</taxon>
    </lineage>
</organism>
<dbReference type="PANTHER" id="PTHR45527">
    <property type="entry name" value="NONRIBOSOMAL PEPTIDE SYNTHETASE"/>
    <property type="match status" value="1"/>
</dbReference>
<sequence>MTRHVSAPQQEALWWIQQRSSRKDLYNLTWRMSVGSLDEAALGRAWQAVADRYEALRTALVHQDGAVWQEIHERATVTLDVMRWPQEAQDAVLPGHDLLDDVAEQVHKTPFDLGKAPLARLSLITVGELGELVLTAHHAVVDGWSMQLLVQDLAEAYHAELAHPGSATFPEPAVQFTDYAVRARNAMADGGWHEDIAYWVRTLAGVESATPVPDRARPQQVPGTPGAVLRYPLSSKASDGVAALTDRGGMTPFAGYLAALYAVLGLGGVRGRLAVGVGVANRFSERDAACVGYLTNVVVATGELRAGDTLDDVVGRARDGFWDSLPRQHVPFSLVHNAMPVEDRNRLGATPAVLLTYHGKIGAGVLLGERETRLKASPNTSAVNPVTLGIYEEPDATVIEAGYDTGLFDEATVHTLLADLERVLEAGVRAEVPVSALHVKSRTTTELATRTDSADEERTSSTEEEETGTPGIVREIWRRTLRLPAAETGSDFFAAGGHSLQVFDLFGEVQKVVGSQLDMMDWLDSPTLGKLVELTERTVATGQSSVHGVLLRQGEPNEPHLHLIHPAGGADQATYQDLANALPAGWTVTMSPDGDQETLVGMADHHLENLRTGRMPDVMGGWSLGGLIGYVMAMRMRQLGETPPPLLLIDPPAPDGSSSAEAERELDSFIYTVLRAVDAPALVPAELRLSPEDVEHGLGVLAALLNAAGSSLSIDALRRRFDTIRRHWTAVGEYVSDEPVDVPSVLVAAELPEEAVAQWKSLLGADMVLVDVDADHYAAVKDPFAARIAEAVVACLWGTRTPHSPAEPR</sequence>
<accession>A0ABU4VC15</accession>
<dbReference type="InterPro" id="IPR001242">
    <property type="entry name" value="Condensation_dom"/>
</dbReference>
<evidence type="ECO:0000313" key="5">
    <source>
        <dbReference type="Proteomes" id="UP001285352"/>
    </source>
</evidence>
<dbReference type="InterPro" id="IPR009081">
    <property type="entry name" value="PP-bd_ACP"/>
</dbReference>
<dbReference type="PANTHER" id="PTHR45527:SF1">
    <property type="entry name" value="FATTY ACID SYNTHASE"/>
    <property type="match status" value="1"/>
</dbReference>
<dbReference type="Pfam" id="PF00975">
    <property type="entry name" value="Thioesterase"/>
    <property type="match status" value="1"/>
</dbReference>